<comment type="caution">
    <text evidence="10">The sequence shown here is derived from an EMBL/GenBank/DDBJ whole genome shotgun (WGS) entry which is preliminary data.</text>
</comment>
<gene>
    <name evidence="10" type="ORF">EUX98_g894</name>
</gene>
<evidence type="ECO:0000256" key="1">
    <source>
        <dbReference type="ARBA" id="ARBA00022468"/>
    </source>
</evidence>
<keyword evidence="2 4" id="KW-0479">Metal-binding</keyword>
<dbReference type="Pfam" id="PF00412">
    <property type="entry name" value="LIM"/>
    <property type="match status" value="2"/>
</dbReference>
<feature type="coiled-coil region" evidence="5">
    <location>
        <begin position="815"/>
        <end position="863"/>
    </location>
</feature>
<feature type="compositionally biased region" description="Polar residues" evidence="6">
    <location>
        <begin position="684"/>
        <end position="697"/>
    </location>
</feature>
<evidence type="ECO:0000256" key="6">
    <source>
        <dbReference type="SAM" id="MobiDB-lite"/>
    </source>
</evidence>
<evidence type="ECO:0000313" key="10">
    <source>
        <dbReference type="EMBL" id="THH33248.1"/>
    </source>
</evidence>
<dbReference type="Proteomes" id="UP000308730">
    <property type="component" value="Unassembled WGS sequence"/>
</dbReference>
<dbReference type="InterPro" id="IPR002219">
    <property type="entry name" value="PKC_DAG/PE"/>
</dbReference>
<feature type="compositionally biased region" description="Acidic residues" evidence="6">
    <location>
        <begin position="481"/>
        <end position="501"/>
    </location>
</feature>
<feature type="region of interest" description="Disordered" evidence="6">
    <location>
        <begin position="154"/>
        <end position="557"/>
    </location>
</feature>
<dbReference type="EMBL" id="SGPM01000008">
    <property type="protein sequence ID" value="THH33248.1"/>
    <property type="molecule type" value="Genomic_DNA"/>
</dbReference>
<dbReference type="InterPro" id="IPR008936">
    <property type="entry name" value="Rho_GTPase_activation_prot"/>
</dbReference>
<dbReference type="PROSITE" id="PS50023">
    <property type="entry name" value="LIM_DOMAIN_2"/>
    <property type="match status" value="1"/>
</dbReference>
<sequence length="1392" mass="153433">MLAAHPPNASVPFPLPADYGGNANQQPAPQASENRVCPGCKNTVMTEDGGVVVAFGQSFFHVDCFKCAKCNNKVTADTNLLLLSDGSPVCANCSYSCNVCGQPILDEAIMTGDDSYHAHCFNCKVCKKRIDELVFAKTSQGIYCMDCHNERVARSRRHQQRREKEKRDRAAAEGSVNSRGSLERERPSGPTPSPPIHPPSLTPSHPSVINRVSSPRPTQDISSSNSAPPSATVNPDHARSVTAPRNDTLNLPDRDKTLQKRKSYDDRPLNMLLKEGPPTPHPQANGLAVPDGGSSRAEKRRSINPAFALSFSTSEPASTNGPPPAYNNASTTRTETSAASRLPSPLREHFSPTQPMPGVPASLAEQDEIHGRARSASSDRVPARTSSRLDHTSVQDSPPPGFTPISTESGRRYQEGWSPGAGSPLRQQKSFDERRPGSSSLRNSSSSINLGQTIVVPTRDNSQPTSPSHRVDVPHGVESGTDTEGEPEDTSAPEGPSEDDMPPLPPPKEVKGAKHGTRPPELKLKTDDIENDNSELLNDEDLSSELSHESSPVEQTSHATFIAPALPPIRFSMSGADFGDLLRSVGSPSTQKPPMRVLKEVSNEGPNGLSVNTTLTPPAYTKQVSTPTSDITIISSETPYYNDATPVKRRDNVAKGDQDQTVRRDPASQRSNSPSPQSLNQSSTYYNSSVSRTSSDIPNGHSESSRSSEDVPRLDVQADRGRPRPKLLGPSLDRLPSLQRDRDGRDRSVDSAYRGAPAPPIRMTASDSSAQPNGRLDAGHLVKQRLQEAVSDANARKVSHVKLNLDFVDAILMLLDQRKDEVNDLKKKLDGMKRASQQYMDGLTVAQTEYDAELKARREAEAEVTRLRVLLSGQAVRLSVISGESKRQEAQRERTRKMSDSLSQLERNLSKLKVERDLTLAEVEELSANKSIPSAGDAPAKLGRALSVRFDSIKSQYEHQLLPLTQERETLIREVEDLKACRESFLEETTMLNARNEELAQLNAQYIRRMEASGPAQSQDFELASDSSHENKADLTANKIRMLQNLSSSLSSSVAGSTEESDSKSFHKVQRLDIPDVPTPQHKVSKFGMKWGGSKTPKDHVPVVWPDGGKQKVHAEHTFVQISVLRPQRCDHCGDKMWGSQLRCTRCNIAVHTRCVHHVHLSCSQSNGRDDVPQMPNVPDYPSILGRELAEQVRADSRTSQRLIPVIVEKCIDAVDFLGLEYEGIYRKSGGTRLVKVINNLFDRGDYDAFDLRDTDEFNDICSITSVLKTYFRQMPDPLLTFDLHDRFIEASSIKEPTIKTETMRQIVSELPSEHYYTARALMLHLHRVREKSDINLMHARNLGVVFGPTLMRSRDTTMEFSDMAGKALSVEWLVEHAPEIFNEESEQTITP</sequence>
<dbReference type="PANTHER" id="PTHR46075:SF2">
    <property type="entry name" value="RHO GTPASE ACTIVATING PROTEIN AT 5A, ISOFORM A"/>
    <property type="match status" value="1"/>
</dbReference>
<keyword evidence="1" id="KW-0343">GTPase activation</keyword>
<feature type="compositionally biased region" description="Basic and acidic residues" evidence="6">
    <location>
        <begin position="162"/>
        <end position="171"/>
    </location>
</feature>
<dbReference type="SUPFAM" id="SSF57889">
    <property type="entry name" value="Cysteine-rich domain"/>
    <property type="match status" value="1"/>
</dbReference>
<dbReference type="Gene3D" id="2.10.110.10">
    <property type="entry name" value="Cysteine Rich Protein"/>
    <property type="match status" value="2"/>
</dbReference>
<name>A0A4S4N5M7_9APHY</name>
<feature type="compositionally biased region" description="Basic and acidic residues" evidence="6">
    <location>
        <begin position="252"/>
        <end position="268"/>
    </location>
</feature>
<dbReference type="GO" id="GO:0005096">
    <property type="term" value="F:GTPase activator activity"/>
    <property type="evidence" value="ECO:0007669"/>
    <property type="project" value="UniProtKB-KW"/>
</dbReference>
<keyword evidence="11" id="KW-1185">Reference proteome</keyword>
<dbReference type="SMART" id="SM00324">
    <property type="entry name" value="RhoGAP"/>
    <property type="match status" value="1"/>
</dbReference>
<protein>
    <recommendedName>
        <fullName evidence="12">RhoGAP-domain-containing protein</fullName>
    </recommendedName>
</protein>
<feature type="compositionally biased region" description="Acidic residues" evidence="6">
    <location>
        <begin position="529"/>
        <end position="543"/>
    </location>
</feature>
<evidence type="ECO:0008006" key="12">
    <source>
        <dbReference type="Google" id="ProtNLM"/>
    </source>
</evidence>
<dbReference type="Pfam" id="PF00620">
    <property type="entry name" value="RhoGAP"/>
    <property type="match status" value="1"/>
</dbReference>
<evidence type="ECO:0000259" key="8">
    <source>
        <dbReference type="PROSITE" id="PS50081"/>
    </source>
</evidence>
<feature type="domain" description="Rho-GAP" evidence="9">
    <location>
        <begin position="1187"/>
        <end position="1382"/>
    </location>
</feature>
<dbReference type="GO" id="GO:0046872">
    <property type="term" value="F:metal ion binding"/>
    <property type="evidence" value="ECO:0007669"/>
    <property type="project" value="UniProtKB-KW"/>
</dbReference>
<dbReference type="FunFam" id="1.10.555.10:FF:000043">
    <property type="entry name" value="Rho GTPase activator Rga"/>
    <property type="match status" value="1"/>
</dbReference>
<proteinExistence type="predicted"/>
<feature type="domain" description="Phorbol-ester/DAG-type" evidence="8">
    <location>
        <begin position="1116"/>
        <end position="1163"/>
    </location>
</feature>
<feature type="compositionally biased region" description="Polar residues" evidence="6">
    <location>
        <begin position="310"/>
        <end position="320"/>
    </location>
</feature>
<feature type="domain" description="LIM zinc-binding" evidence="7">
    <location>
        <begin position="95"/>
        <end position="154"/>
    </location>
</feature>
<dbReference type="SMART" id="SM00109">
    <property type="entry name" value="C1"/>
    <property type="match status" value="1"/>
</dbReference>
<dbReference type="CDD" id="cd00029">
    <property type="entry name" value="C1"/>
    <property type="match status" value="1"/>
</dbReference>
<evidence type="ECO:0000256" key="5">
    <source>
        <dbReference type="SAM" id="Coils"/>
    </source>
</evidence>
<feature type="compositionally biased region" description="Low complexity" evidence="6">
    <location>
        <begin position="668"/>
        <end position="683"/>
    </location>
</feature>
<dbReference type="Gene3D" id="1.10.555.10">
    <property type="entry name" value="Rho GTPase activation protein"/>
    <property type="match status" value="1"/>
</dbReference>
<dbReference type="Gene3D" id="3.30.60.20">
    <property type="match status" value="1"/>
</dbReference>
<evidence type="ECO:0000313" key="11">
    <source>
        <dbReference type="Proteomes" id="UP000308730"/>
    </source>
</evidence>
<dbReference type="PROSITE" id="PS50238">
    <property type="entry name" value="RHOGAP"/>
    <property type="match status" value="1"/>
</dbReference>
<dbReference type="SMART" id="SM00132">
    <property type="entry name" value="LIM"/>
    <property type="match status" value="2"/>
</dbReference>
<feature type="compositionally biased region" description="Basic and acidic residues" evidence="6">
    <location>
        <begin position="739"/>
        <end position="749"/>
    </location>
</feature>
<dbReference type="PROSITE" id="PS00479">
    <property type="entry name" value="ZF_DAG_PE_1"/>
    <property type="match status" value="1"/>
</dbReference>
<evidence type="ECO:0000256" key="4">
    <source>
        <dbReference type="PROSITE-ProRule" id="PRU00125"/>
    </source>
</evidence>
<feature type="compositionally biased region" description="Low complexity" evidence="6">
    <location>
        <begin position="625"/>
        <end position="638"/>
    </location>
</feature>
<reference evidence="10 11" key="1">
    <citation type="submission" date="2019-02" db="EMBL/GenBank/DDBJ databases">
        <title>Genome sequencing of the rare red list fungi Antrodiella citrinella (Flaviporus citrinellus).</title>
        <authorList>
            <person name="Buettner E."/>
            <person name="Kellner H."/>
        </authorList>
    </citation>
    <scope>NUCLEOTIDE SEQUENCE [LARGE SCALE GENOMIC DNA]</scope>
    <source>
        <strain evidence="10 11">DSM 108506</strain>
    </source>
</reference>
<keyword evidence="3 4" id="KW-0862">Zinc</keyword>
<accession>A0A4S4N5M7</accession>
<keyword evidence="5" id="KW-0175">Coiled coil</keyword>
<organism evidence="10 11">
    <name type="scientific">Antrodiella citrinella</name>
    <dbReference type="NCBI Taxonomy" id="2447956"/>
    <lineage>
        <taxon>Eukaryota</taxon>
        <taxon>Fungi</taxon>
        <taxon>Dikarya</taxon>
        <taxon>Basidiomycota</taxon>
        <taxon>Agaricomycotina</taxon>
        <taxon>Agaricomycetes</taxon>
        <taxon>Polyporales</taxon>
        <taxon>Steccherinaceae</taxon>
        <taxon>Antrodiella</taxon>
    </lineage>
</organism>
<feature type="coiled-coil region" evidence="5">
    <location>
        <begin position="895"/>
        <end position="929"/>
    </location>
</feature>
<evidence type="ECO:0000259" key="7">
    <source>
        <dbReference type="PROSITE" id="PS50023"/>
    </source>
</evidence>
<feature type="compositionally biased region" description="Basic and acidic residues" evidence="6">
    <location>
        <begin position="703"/>
        <end position="722"/>
    </location>
</feature>
<feature type="region of interest" description="Disordered" evidence="6">
    <location>
        <begin position="600"/>
        <end position="775"/>
    </location>
</feature>
<feature type="compositionally biased region" description="Basic and acidic residues" evidence="6">
    <location>
        <begin position="646"/>
        <end position="667"/>
    </location>
</feature>
<dbReference type="PROSITE" id="PS00478">
    <property type="entry name" value="LIM_DOMAIN_1"/>
    <property type="match status" value="2"/>
</dbReference>
<feature type="compositionally biased region" description="Low complexity" evidence="6">
    <location>
        <begin position="438"/>
        <end position="447"/>
    </location>
</feature>
<dbReference type="OrthoDB" id="79452at2759"/>
<evidence type="ECO:0000256" key="2">
    <source>
        <dbReference type="ARBA" id="ARBA00022723"/>
    </source>
</evidence>
<dbReference type="CDD" id="cd09395">
    <property type="entry name" value="LIM2_Rga"/>
    <property type="match status" value="1"/>
</dbReference>
<evidence type="ECO:0000259" key="9">
    <source>
        <dbReference type="PROSITE" id="PS50238"/>
    </source>
</evidence>
<feature type="compositionally biased region" description="Polar residues" evidence="6">
    <location>
        <begin position="210"/>
        <end position="233"/>
    </location>
</feature>
<dbReference type="InterPro" id="IPR046349">
    <property type="entry name" value="C1-like_sf"/>
</dbReference>
<dbReference type="PROSITE" id="PS50081">
    <property type="entry name" value="ZF_DAG_PE_2"/>
    <property type="match status" value="1"/>
</dbReference>
<dbReference type="Pfam" id="PF00130">
    <property type="entry name" value="C1_1"/>
    <property type="match status" value="1"/>
</dbReference>
<evidence type="ECO:0000256" key="3">
    <source>
        <dbReference type="ARBA" id="ARBA00022833"/>
    </source>
</evidence>
<feature type="compositionally biased region" description="Basic and acidic residues" evidence="6">
    <location>
        <begin position="508"/>
        <end position="528"/>
    </location>
</feature>
<dbReference type="GO" id="GO:0007165">
    <property type="term" value="P:signal transduction"/>
    <property type="evidence" value="ECO:0007669"/>
    <property type="project" value="InterPro"/>
</dbReference>
<dbReference type="PANTHER" id="PTHR46075">
    <property type="entry name" value="CHIMERIN FAMILY MEMBER"/>
    <property type="match status" value="1"/>
</dbReference>
<feature type="compositionally biased region" description="Low complexity" evidence="6">
    <location>
        <begin position="329"/>
        <end position="341"/>
    </location>
</feature>
<dbReference type="InterPro" id="IPR001781">
    <property type="entry name" value="Znf_LIM"/>
</dbReference>
<dbReference type="SUPFAM" id="SSF48350">
    <property type="entry name" value="GTPase activation domain, GAP"/>
    <property type="match status" value="1"/>
</dbReference>
<feature type="compositionally biased region" description="Pro residues" evidence="6">
    <location>
        <begin position="189"/>
        <end position="201"/>
    </location>
</feature>
<feature type="compositionally biased region" description="Polar residues" evidence="6">
    <location>
        <begin position="459"/>
        <end position="468"/>
    </location>
</feature>
<dbReference type="InterPro" id="IPR000198">
    <property type="entry name" value="RhoGAP_dom"/>
</dbReference>
<keyword evidence="4" id="KW-0440">LIM domain</keyword>
<dbReference type="InterPro" id="IPR051854">
    <property type="entry name" value="Rho-type_GAP"/>
</dbReference>
<dbReference type="FunFam" id="2.10.110.10:FF:000160">
    <property type="entry name" value="Signal transducer, putative"/>
    <property type="match status" value="1"/>
</dbReference>